<evidence type="ECO:0000313" key="2">
    <source>
        <dbReference type="EMBL" id="KAJ3515468.1"/>
    </source>
</evidence>
<gene>
    <name evidence="2" type="ORF">NLJ89_g1730</name>
</gene>
<dbReference type="Proteomes" id="UP001148786">
    <property type="component" value="Unassembled WGS sequence"/>
</dbReference>
<accession>A0A9W8TCW0</accession>
<proteinExistence type="predicted"/>
<comment type="caution">
    <text evidence="2">The sequence shown here is derived from an EMBL/GenBank/DDBJ whole genome shotgun (WGS) entry which is preliminary data.</text>
</comment>
<keyword evidence="3" id="KW-1185">Reference proteome</keyword>
<feature type="region of interest" description="Disordered" evidence="1">
    <location>
        <begin position="107"/>
        <end position="145"/>
    </location>
</feature>
<protein>
    <submittedName>
        <fullName evidence="2">Uncharacterized protein</fullName>
    </submittedName>
</protein>
<dbReference type="EMBL" id="JANKHO010000095">
    <property type="protein sequence ID" value="KAJ3515468.1"/>
    <property type="molecule type" value="Genomic_DNA"/>
</dbReference>
<name>A0A9W8TCW0_9AGAR</name>
<sequence length="396" mass="44191">MPKIYIICSDPAITLHTEVDVEDINNHVCREVEQCLKKIVAAAGLDASHRTIGPDAVSIFTDGSGPRHFSAATSSPVFAAEDEIYALVRFPQSFIVQPLVDKTKKFKDETEAAQKKRDDEVKKEREQKKEAKDSLAASKEKEELLTKELETEKAASAAMEQSLRERIEGMEKRMEEMMAHIEGTNKAMRAEKERTDKAMRAGKERTDKAMRAEKERAEKVRAGDRRAAEDRLKSAEDRLRSEMERLRSETHVQSSEIAVLKETVVRIQFRAVVDDIQGVLAGIDALPMGEIPSMAWRTRLDQESSRAARVSYARSVLQRDTALAPLSSSQHALEIICAHSNRIRLDGNVAAHPSFNSLAEFDALRAAAMEGLLIDAERDAVCDIVSALSRRRLAVP</sequence>
<dbReference type="AlphaFoldDB" id="A0A9W8TCW0"/>
<evidence type="ECO:0000313" key="3">
    <source>
        <dbReference type="Proteomes" id="UP001148786"/>
    </source>
</evidence>
<organism evidence="2 3">
    <name type="scientific">Agrocybe chaxingu</name>
    <dbReference type="NCBI Taxonomy" id="84603"/>
    <lineage>
        <taxon>Eukaryota</taxon>
        <taxon>Fungi</taxon>
        <taxon>Dikarya</taxon>
        <taxon>Basidiomycota</taxon>
        <taxon>Agaricomycotina</taxon>
        <taxon>Agaricomycetes</taxon>
        <taxon>Agaricomycetidae</taxon>
        <taxon>Agaricales</taxon>
        <taxon>Agaricineae</taxon>
        <taxon>Strophariaceae</taxon>
        <taxon>Agrocybe</taxon>
    </lineage>
</organism>
<evidence type="ECO:0000256" key="1">
    <source>
        <dbReference type="SAM" id="MobiDB-lite"/>
    </source>
</evidence>
<reference evidence="2" key="1">
    <citation type="submission" date="2022-07" db="EMBL/GenBank/DDBJ databases">
        <title>Genome Sequence of Agrocybe chaxingu.</title>
        <authorList>
            <person name="Buettner E."/>
        </authorList>
    </citation>
    <scope>NUCLEOTIDE SEQUENCE</scope>
    <source>
        <strain evidence="2">MP-N11</strain>
    </source>
</reference>
<feature type="region of interest" description="Disordered" evidence="1">
    <location>
        <begin position="189"/>
        <end position="232"/>
    </location>
</feature>